<sequence length="247" mass="27321">MTRDDEPRLEEEVLSTAAEIGVISQVDKVEDVNIDVKTNLLNIVQGQADSVSFAGQGLAIQKDIRVQEVQVQTGRIAINPLSAIFGEIKLTHPTDASIRVVLTEEDINRSLNSDYIRSKLPPLDLDVDGKIVTLELQHMEINLPGDGKIKCSGNVLLHEGNTRQLDFIALLYPRTSSQPLLLEAFHCTPGNGIGLELIVALMLKFKELVNLPYYELEGSAFRVKDMDVQKGTLTVMAEAYIRQIPSM</sequence>
<dbReference type="AlphaFoldDB" id="A0A926VI61"/>
<dbReference type="Pfam" id="PF11209">
    <property type="entry name" value="LmeA"/>
    <property type="match status" value="1"/>
</dbReference>
<evidence type="ECO:0000313" key="1">
    <source>
        <dbReference type="EMBL" id="MBD2184155.1"/>
    </source>
</evidence>
<name>A0A926VI61_9CYAN</name>
<evidence type="ECO:0000313" key="2">
    <source>
        <dbReference type="Proteomes" id="UP000641646"/>
    </source>
</evidence>
<reference evidence="1" key="2">
    <citation type="submission" date="2020-08" db="EMBL/GenBank/DDBJ databases">
        <authorList>
            <person name="Chen M."/>
            <person name="Teng W."/>
            <person name="Zhao L."/>
            <person name="Hu C."/>
            <person name="Zhou Y."/>
            <person name="Han B."/>
            <person name="Song L."/>
            <person name="Shu W."/>
        </authorList>
    </citation>
    <scope>NUCLEOTIDE SEQUENCE</scope>
    <source>
        <strain evidence="1">FACHB-1375</strain>
    </source>
</reference>
<proteinExistence type="predicted"/>
<protein>
    <submittedName>
        <fullName evidence="1">DUF2993 domain-containing protein</fullName>
    </submittedName>
</protein>
<comment type="caution">
    <text evidence="1">The sequence shown here is derived from an EMBL/GenBank/DDBJ whole genome shotgun (WGS) entry which is preliminary data.</text>
</comment>
<keyword evidence="2" id="KW-1185">Reference proteome</keyword>
<dbReference type="InterPro" id="IPR021373">
    <property type="entry name" value="DUF2993"/>
</dbReference>
<dbReference type="EMBL" id="JACJPW010000074">
    <property type="protein sequence ID" value="MBD2184155.1"/>
    <property type="molecule type" value="Genomic_DNA"/>
</dbReference>
<gene>
    <name evidence="1" type="ORF">H6G03_24305</name>
</gene>
<organism evidence="1 2">
    <name type="scientific">Aerosakkonema funiforme FACHB-1375</name>
    <dbReference type="NCBI Taxonomy" id="2949571"/>
    <lineage>
        <taxon>Bacteria</taxon>
        <taxon>Bacillati</taxon>
        <taxon>Cyanobacteriota</taxon>
        <taxon>Cyanophyceae</taxon>
        <taxon>Oscillatoriophycideae</taxon>
        <taxon>Aerosakkonematales</taxon>
        <taxon>Aerosakkonemataceae</taxon>
        <taxon>Aerosakkonema</taxon>
    </lineage>
</organism>
<dbReference type="Proteomes" id="UP000641646">
    <property type="component" value="Unassembled WGS sequence"/>
</dbReference>
<reference evidence="1" key="1">
    <citation type="journal article" date="2015" name="ISME J.">
        <title>Draft Genome Sequence of Streptomyces incarnatus NRRL8089, which Produces the Nucleoside Antibiotic Sinefungin.</title>
        <authorList>
            <person name="Oshima K."/>
            <person name="Hattori M."/>
            <person name="Shimizu H."/>
            <person name="Fukuda K."/>
            <person name="Nemoto M."/>
            <person name="Inagaki K."/>
            <person name="Tamura T."/>
        </authorList>
    </citation>
    <scope>NUCLEOTIDE SEQUENCE</scope>
    <source>
        <strain evidence="1">FACHB-1375</strain>
    </source>
</reference>
<accession>A0A926VI61</accession>